<dbReference type="PANTHER" id="PTHR43000">
    <property type="entry name" value="DTDP-D-GLUCOSE 4,6-DEHYDRATASE-RELATED"/>
    <property type="match status" value="1"/>
</dbReference>
<evidence type="ECO:0000313" key="2">
    <source>
        <dbReference type="EMBL" id="AXO14656.1"/>
    </source>
</evidence>
<keyword evidence="3" id="KW-1185">Reference proteome</keyword>
<dbReference type="InterPro" id="IPR036291">
    <property type="entry name" value="NAD(P)-bd_dom_sf"/>
</dbReference>
<dbReference type="NCBIfam" id="TIGR02622">
    <property type="entry name" value="CDP_4_6_dhtase"/>
    <property type="match status" value="1"/>
</dbReference>
<dbReference type="GO" id="GO:0047733">
    <property type="term" value="F:CDP-glucose 4,6-dehydratase activity"/>
    <property type="evidence" value="ECO:0007669"/>
    <property type="project" value="UniProtKB-EC"/>
</dbReference>
<dbReference type="EMBL" id="CP031555">
    <property type="protein sequence ID" value="AXO14656.1"/>
    <property type="molecule type" value="Genomic_DNA"/>
</dbReference>
<dbReference type="CDD" id="cd05252">
    <property type="entry name" value="CDP_GD_SDR_e"/>
    <property type="match status" value="1"/>
</dbReference>
<keyword evidence="2" id="KW-0456">Lyase</keyword>
<dbReference type="Proteomes" id="UP000256971">
    <property type="component" value="Chromosome"/>
</dbReference>
<protein>
    <submittedName>
        <fullName evidence="2">CDP-glucose 4,6-dehydratase</fullName>
        <ecNumber evidence="2">4.2.1.45</ecNumber>
    </submittedName>
</protein>
<dbReference type="InterPro" id="IPR013445">
    <property type="entry name" value="CDP_4_6_deHydtase"/>
</dbReference>
<feature type="domain" description="NAD(P)-binding" evidence="1">
    <location>
        <begin position="13"/>
        <end position="323"/>
    </location>
</feature>
<name>A0ABN5NE06_9PROT</name>
<evidence type="ECO:0000259" key="1">
    <source>
        <dbReference type="Pfam" id="PF16363"/>
    </source>
</evidence>
<evidence type="ECO:0000313" key="3">
    <source>
        <dbReference type="Proteomes" id="UP000256971"/>
    </source>
</evidence>
<organism evidence="2 3">
    <name type="scientific">Thalassospira indica</name>
    <dbReference type="NCBI Taxonomy" id="1891279"/>
    <lineage>
        <taxon>Bacteria</taxon>
        <taxon>Pseudomonadati</taxon>
        <taxon>Pseudomonadota</taxon>
        <taxon>Alphaproteobacteria</taxon>
        <taxon>Rhodospirillales</taxon>
        <taxon>Thalassospiraceae</taxon>
        <taxon>Thalassospira</taxon>
    </lineage>
</organism>
<sequence>MQNSSFWKGKRVLLTGHSGFKGGWLSLWLAEMQADVYGISLSPDNNPNLFDAASVASVINSSVFCDICDRDALAQHVTAINPEIVFHLAAQPLVRASYRDPLLTFDTNFMGTAHLLNALRECSELKCAVMITTDKVYKNQEWLWPYRENEALGGHDPYSASKAASEHVISSFRDSFFAEKGVSISSARAGNVIGGGDWSEDRLLPDAVRAWSSGRTLEVRNPNAVRPWQHVVEPLYGYLTLAERSFNDASLAGAYNFGPSHEGTDDVRFVAELAASKFGGGKVVFGAAQDALHEAKTLRLDSSKSRIQLGVKPVWSLQESIERTMKWYRKFLDGADARKLCLADIYDFEKRLPLL</sequence>
<proteinExistence type="predicted"/>
<dbReference type="Gene3D" id="3.90.25.10">
    <property type="entry name" value="UDP-galactose 4-epimerase, domain 1"/>
    <property type="match status" value="1"/>
</dbReference>
<dbReference type="Pfam" id="PF16363">
    <property type="entry name" value="GDP_Man_Dehyd"/>
    <property type="match status" value="1"/>
</dbReference>
<dbReference type="RefSeq" id="WP_064789495.1">
    <property type="nucleotide sequence ID" value="NZ_CP031555.1"/>
</dbReference>
<reference evidence="2 3" key="1">
    <citation type="submission" date="2018-08" db="EMBL/GenBank/DDBJ databases">
        <title>Complete genome sequence of type strain Thalassospira indica MCCC 1A01103T, isolated from isolated from deep seawater of the Indian Ocean.</title>
        <authorList>
            <person name="Liu Y."/>
        </authorList>
    </citation>
    <scope>NUCLEOTIDE SEQUENCE [LARGE SCALE GENOMIC DNA]</scope>
    <source>
        <strain evidence="2 3">PB8BT</strain>
    </source>
</reference>
<dbReference type="InterPro" id="IPR016040">
    <property type="entry name" value="NAD(P)-bd_dom"/>
</dbReference>
<dbReference type="SUPFAM" id="SSF51735">
    <property type="entry name" value="NAD(P)-binding Rossmann-fold domains"/>
    <property type="match status" value="1"/>
</dbReference>
<dbReference type="EC" id="4.2.1.45" evidence="2"/>
<gene>
    <name evidence="2" type="primary">rfbG</name>
    <name evidence="2" type="ORF">DY252_10830</name>
</gene>
<accession>A0ABN5NE06</accession>
<dbReference type="Gene3D" id="3.40.50.720">
    <property type="entry name" value="NAD(P)-binding Rossmann-like Domain"/>
    <property type="match status" value="1"/>
</dbReference>